<evidence type="ECO:0000313" key="5">
    <source>
        <dbReference type="EMBL" id="MBD2869435.1"/>
    </source>
</evidence>
<proteinExistence type="inferred from homology"/>
<dbReference type="Pfam" id="PF13416">
    <property type="entry name" value="SBP_bac_8"/>
    <property type="match status" value="1"/>
</dbReference>
<dbReference type="CDD" id="cd14748">
    <property type="entry name" value="PBP2_UgpB"/>
    <property type="match status" value="1"/>
</dbReference>
<sequence>MYSQRKEKKGRAFLALVMAVLLVALTACGGGNAANSGNGETGGKVTLSFWNGFTGADGELLKTIVDEYNEANKDKVEIKMDVMPWAQLNQKLPPAISTDTAPSFAAVIGGAAAPFIQNGTFQDLSGFFEATGASRDAYVNGALELGAKDGSPYLLPMQMNGLYLYWNKQLFKDAGLDPDKAPATLEELAEYAVKLTDPSKNRYGIGFPSSGAPAYYASFIIGNGGSVVDEAGKKSALNSQQNIDTFKWLQDLVVDKKVSPVGAASADLEKMMQSGQMAMYINGPWMVPSLKSGSIDFGIALPPKGSDTQFTELGGIGFAVPKGTPDVEKAAVYDFINYWNSPEIAKRWSLSNGFPPYLKAVARDPEISADPVVSAMADMGDAAAPFLQGLLTADRINNEVLLLLIEAVENGSDVEQAVKSASEAIDELLASEQ</sequence>
<evidence type="ECO:0000256" key="2">
    <source>
        <dbReference type="ARBA" id="ARBA00022448"/>
    </source>
</evidence>
<dbReference type="AlphaFoldDB" id="A0A927H5Y8"/>
<dbReference type="Gene3D" id="3.40.190.10">
    <property type="entry name" value="Periplasmic binding protein-like II"/>
    <property type="match status" value="1"/>
</dbReference>
<dbReference type="GO" id="GO:0015768">
    <property type="term" value="P:maltose transport"/>
    <property type="evidence" value="ECO:0007669"/>
    <property type="project" value="TreeGrafter"/>
</dbReference>
<evidence type="ECO:0000256" key="4">
    <source>
        <dbReference type="SAM" id="SignalP"/>
    </source>
</evidence>
<evidence type="ECO:0000256" key="1">
    <source>
        <dbReference type="ARBA" id="ARBA00008520"/>
    </source>
</evidence>
<evidence type="ECO:0000256" key="3">
    <source>
        <dbReference type="ARBA" id="ARBA00022729"/>
    </source>
</evidence>
<dbReference type="PANTHER" id="PTHR30061">
    <property type="entry name" value="MALTOSE-BINDING PERIPLASMIC PROTEIN"/>
    <property type="match status" value="1"/>
</dbReference>
<feature type="chain" id="PRO_5038865607" evidence="4">
    <location>
        <begin position="30"/>
        <end position="433"/>
    </location>
</feature>
<evidence type="ECO:0000313" key="6">
    <source>
        <dbReference type="Proteomes" id="UP000632125"/>
    </source>
</evidence>
<dbReference type="Proteomes" id="UP000632125">
    <property type="component" value="Unassembled WGS sequence"/>
</dbReference>
<dbReference type="SUPFAM" id="SSF53850">
    <property type="entry name" value="Periplasmic binding protein-like II"/>
    <property type="match status" value="1"/>
</dbReference>
<dbReference type="InterPro" id="IPR006059">
    <property type="entry name" value="SBP"/>
</dbReference>
<reference evidence="5" key="1">
    <citation type="submission" date="2020-09" db="EMBL/GenBank/DDBJ databases">
        <title>A novel bacterium of genus Paenibacillus, isolated from South China Sea.</title>
        <authorList>
            <person name="Huang H."/>
            <person name="Mo K."/>
            <person name="Hu Y."/>
        </authorList>
    </citation>
    <scope>NUCLEOTIDE SEQUENCE</scope>
    <source>
        <strain evidence="5">IB182493</strain>
    </source>
</reference>
<dbReference type="GO" id="GO:0055052">
    <property type="term" value="C:ATP-binding cassette (ABC) transporter complex, substrate-binding subunit-containing"/>
    <property type="evidence" value="ECO:0007669"/>
    <property type="project" value="TreeGrafter"/>
</dbReference>
<keyword evidence="3 4" id="KW-0732">Signal</keyword>
<protein>
    <submittedName>
        <fullName evidence="5">ABC transporter substrate-binding protein</fullName>
    </submittedName>
</protein>
<dbReference type="RefSeq" id="WP_190861502.1">
    <property type="nucleotide sequence ID" value="NZ_JACXIY010000014.1"/>
</dbReference>
<feature type="signal peptide" evidence="4">
    <location>
        <begin position="1"/>
        <end position="29"/>
    </location>
</feature>
<keyword evidence="6" id="KW-1185">Reference proteome</keyword>
<dbReference type="PROSITE" id="PS51257">
    <property type="entry name" value="PROKAR_LIPOPROTEIN"/>
    <property type="match status" value="1"/>
</dbReference>
<keyword evidence="2" id="KW-0813">Transport</keyword>
<comment type="similarity">
    <text evidence="1">Belongs to the bacterial solute-binding protein 1 family.</text>
</comment>
<dbReference type="GO" id="GO:1901982">
    <property type="term" value="F:maltose binding"/>
    <property type="evidence" value="ECO:0007669"/>
    <property type="project" value="TreeGrafter"/>
</dbReference>
<dbReference type="PANTHER" id="PTHR30061:SF50">
    <property type="entry name" value="MALTOSE_MALTODEXTRIN-BINDING PERIPLASMIC PROTEIN"/>
    <property type="match status" value="1"/>
</dbReference>
<dbReference type="GO" id="GO:0042956">
    <property type="term" value="P:maltodextrin transmembrane transport"/>
    <property type="evidence" value="ECO:0007669"/>
    <property type="project" value="TreeGrafter"/>
</dbReference>
<dbReference type="EMBL" id="JACXIY010000014">
    <property type="protein sequence ID" value="MBD2869435.1"/>
    <property type="molecule type" value="Genomic_DNA"/>
</dbReference>
<comment type="caution">
    <text evidence="5">The sequence shown here is derived from an EMBL/GenBank/DDBJ whole genome shotgun (WGS) entry which is preliminary data.</text>
</comment>
<organism evidence="5 6">
    <name type="scientific">Paenibacillus arenilitoris</name>
    <dbReference type="NCBI Taxonomy" id="2772299"/>
    <lineage>
        <taxon>Bacteria</taxon>
        <taxon>Bacillati</taxon>
        <taxon>Bacillota</taxon>
        <taxon>Bacilli</taxon>
        <taxon>Bacillales</taxon>
        <taxon>Paenibacillaceae</taxon>
        <taxon>Paenibacillus</taxon>
    </lineage>
</organism>
<name>A0A927H5Y8_9BACL</name>
<gene>
    <name evidence="5" type="ORF">IDH41_12670</name>
</gene>
<accession>A0A927H5Y8</accession>